<comment type="caution">
    <text evidence="2">The sequence shown here is derived from an EMBL/GenBank/DDBJ whole genome shotgun (WGS) entry which is preliminary data.</text>
</comment>
<reference evidence="2 3" key="1">
    <citation type="submission" date="2017-01" db="EMBL/GenBank/DDBJ databases">
        <authorList>
            <person name="Mah S.A."/>
            <person name="Swanson W.J."/>
            <person name="Moy G.W."/>
            <person name="Vacquier V.D."/>
        </authorList>
    </citation>
    <scope>NUCLEOTIDE SEQUENCE [LARGE SCALE GENOMIC DNA]</scope>
    <source>
        <strain evidence="2 3">GSMNP</strain>
    </source>
</reference>
<feature type="region of interest" description="Disordered" evidence="1">
    <location>
        <begin position="1"/>
        <end position="26"/>
    </location>
</feature>
<dbReference type="Proteomes" id="UP000187283">
    <property type="component" value="Unassembled WGS sequence"/>
</dbReference>
<keyword evidence="3" id="KW-1185">Reference proteome</keyword>
<name>A0A1R1XVY5_9FUNG</name>
<dbReference type="AlphaFoldDB" id="A0A1R1XVY5"/>
<accession>A0A1R1XVY5</accession>
<feature type="compositionally biased region" description="Polar residues" evidence="1">
    <location>
        <begin position="1"/>
        <end position="10"/>
    </location>
</feature>
<dbReference type="OrthoDB" id="10442503at2759"/>
<gene>
    <name evidence="2" type="ORF">AYI70_g5126</name>
</gene>
<evidence type="ECO:0000313" key="3">
    <source>
        <dbReference type="Proteomes" id="UP000187283"/>
    </source>
</evidence>
<feature type="compositionally biased region" description="Basic and acidic residues" evidence="1">
    <location>
        <begin position="11"/>
        <end position="24"/>
    </location>
</feature>
<sequence length="93" mass="10314">MELNLASGSKRQTETTDSNSDRSSMKISILVPRPDEIINCPTASAASEKNNSRPQKRKIAINREQALDSDSLAGQRRVLLQQSFSDFVVGIFF</sequence>
<evidence type="ECO:0000313" key="2">
    <source>
        <dbReference type="EMBL" id="OMJ18811.1"/>
    </source>
</evidence>
<dbReference type="EMBL" id="LSSN01001650">
    <property type="protein sequence ID" value="OMJ18811.1"/>
    <property type="molecule type" value="Genomic_DNA"/>
</dbReference>
<organism evidence="2 3">
    <name type="scientific">Smittium culicis</name>
    <dbReference type="NCBI Taxonomy" id="133412"/>
    <lineage>
        <taxon>Eukaryota</taxon>
        <taxon>Fungi</taxon>
        <taxon>Fungi incertae sedis</taxon>
        <taxon>Zoopagomycota</taxon>
        <taxon>Kickxellomycotina</taxon>
        <taxon>Harpellomycetes</taxon>
        <taxon>Harpellales</taxon>
        <taxon>Legeriomycetaceae</taxon>
        <taxon>Smittium</taxon>
    </lineage>
</organism>
<proteinExistence type="predicted"/>
<evidence type="ECO:0000256" key="1">
    <source>
        <dbReference type="SAM" id="MobiDB-lite"/>
    </source>
</evidence>
<protein>
    <submittedName>
        <fullName evidence="2">Uncharacterized protein</fullName>
    </submittedName>
</protein>